<dbReference type="EMBL" id="JBHSPB010000004">
    <property type="protein sequence ID" value="MFC5720358.1"/>
    <property type="molecule type" value="Genomic_DNA"/>
</dbReference>
<evidence type="ECO:0000256" key="1">
    <source>
        <dbReference type="SAM" id="MobiDB-lite"/>
    </source>
</evidence>
<feature type="domain" description="DUF732" evidence="2">
    <location>
        <begin position="85"/>
        <end position="159"/>
    </location>
</feature>
<dbReference type="Proteomes" id="UP001596083">
    <property type="component" value="Unassembled WGS sequence"/>
</dbReference>
<accession>A0ABW0YXK6</accession>
<feature type="compositionally biased region" description="Low complexity" evidence="1">
    <location>
        <begin position="50"/>
        <end position="69"/>
    </location>
</feature>
<dbReference type="RefSeq" id="WP_390315462.1">
    <property type="nucleotide sequence ID" value="NZ_JBHSPB010000004.1"/>
</dbReference>
<reference evidence="4" key="1">
    <citation type="journal article" date="2019" name="Int. J. Syst. Evol. Microbiol.">
        <title>The Global Catalogue of Microorganisms (GCM) 10K type strain sequencing project: providing services to taxonomists for standard genome sequencing and annotation.</title>
        <authorList>
            <consortium name="The Broad Institute Genomics Platform"/>
            <consortium name="The Broad Institute Genome Sequencing Center for Infectious Disease"/>
            <person name="Wu L."/>
            <person name="Ma J."/>
        </authorList>
    </citation>
    <scope>NUCLEOTIDE SEQUENCE [LARGE SCALE GENOMIC DNA]</scope>
    <source>
        <strain evidence="4">CGMCC 4.7304</strain>
    </source>
</reference>
<name>A0ABW0YXK6_9ACTN</name>
<protein>
    <submittedName>
        <fullName evidence="3">DUF732 domain-containing protein</fullName>
    </submittedName>
</protein>
<evidence type="ECO:0000259" key="2">
    <source>
        <dbReference type="Pfam" id="PF05305"/>
    </source>
</evidence>
<dbReference type="Pfam" id="PF05305">
    <property type="entry name" value="DUF732"/>
    <property type="match status" value="1"/>
</dbReference>
<organism evidence="3 4">
    <name type="scientific">Streptomyces gamaensis</name>
    <dbReference type="NCBI Taxonomy" id="1763542"/>
    <lineage>
        <taxon>Bacteria</taxon>
        <taxon>Bacillati</taxon>
        <taxon>Actinomycetota</taxon>
        <taxon>Actinomycetes</taxon>
        <taxon>Kitasatosporales</taxon>
        <taxon>Streptomycetaceae</taxon>
        <taxon>Streptomyces</taxon>
    </lineage>
</organism>
<dbReference type="PROSITE" id="PS51257">
    <property type="entry name" value="PROKAR_LIPOPROTEIN"/>
    <property type="match status" value="1"/>
</dbReference>
<dbReference type="InterPro" id="IPR007969">
    <property type="entry name" value="DUF732"/>
</dbReference>
<evidence type="ECO:0000313" key="4">
    <source>
        <dbReference type="Proteomes" id="UP001596083"/>
    </source>
</evidence>
<keyword evidence="4" id="KW-1185">Reference proteome</keyword>
<evidence type="ECO:0000313" key="3">
    <source>
        <dbReference type="EMBL" id="MFC5720358.1"/>
    </source>
</evidence>
<feature type="region of interest" description="Disordered" evidence="1">
    <location>
        <begin position="32"/>
        <end position="79"/>
    </location>
</feature>
<comment type="caution">
    <text evidence="3">The sequence shown here is derived from an EMBL/GenBank/DDBJ whole genome shotgun (WGS) entry which is preliminary data.</text>
</comment>
<sequence length="161" mass="16331">MSTGQGRAVHHRRTVTALTTILIAAAGLTACGSDKSSDAKSPATTPPPTAAASSAPAAPPAADKPVASAEAKAGIPPKPDAATQAAYIRALNTISPTLVGGKEDRAVSRGRDTCGSIHSFPNDHAKVVSLTQQRFSGAHQVTSAQAEQILSAVQTHLCPKH</sequence>
<proteinExistence type="predicted"/>
<gene>
    <name evidence="3" type="ORF">ACFP1Z_09310</name>
</gene>